<dbReference type="Proteomes" id="UP001274896">
    <property type="component" value="Unassembled WGS sequence"/>
</dbReference>
<name>A0AAE0V6S2_9TELE</name>
<evidence type="ECO:0000313" key="2">
    <source>
        <dbReference type="EMBL" id="KAK3545791.1"/>
    </source>
</evidence>
<keyword evidence="3" id="KW-1185">Reference proteome</keyword>
<feature type="region of interest" description="Disordered" evidence="1">
    <location>
        <begin position="138"/>
        <end position="173"/>
    </location>
</feature>
<dbReference type="AlphaFoldDB" id="A0AAE0V6S2"/>
<reference evidence="2" key="1">
    <citation type="submission" date="2023-06" db="EMBL/GenBank/DDBJ databases">
        <title>Male Hemibagrus guttatus genome.</title>
        <authorList>
            <person name="Bian C."/>
        </authorList>
    </citation>
    <scope>NUCLEOTIDE SEQUENCE</scope>
    <source>
        <strain evidence="2">Male_cb2023</strain>
        <tissue evidence="2">Muscle</tissue>
    </source>
</reference>
<gene>
    <name evidence="2" type="ORF">QTP70_012972</name>
</gene>
<feature type="compositionally biased region" description="Polar residues" evidence="1">
    <location>
        <begin position="161"/>
        <end position="173"/>
    </location>
</feature>
<organism evidence="2 3">
    <name type="scientific">Hemibagrus guttatus</name>
    <dbReference type="NCBI Taxonomy" id="175788"/>
    <lineage>
        <taxon>Eukaryota</taxon>
        <taxon>Metazoa</taxon>
        <taxon>Chordata</taxon>
        <taxon>Craniata</taxon>
        <taxon>Vertebrata</taxon>
        <taxon>Euteleostomi</taxon>
        <taxon>Actinopterygii</taxon>
        <taxon>Neopterygii</taxon>
        <taxon>Teleostei</taxon>
        <taxon>Ostariophysi</taxon>
        <taxon>Siluriformes</taxon>
        <taxon>Bagridae</taxon>
        <taxon>Hemibagrus</taxon>
    </lineage>
</organism>
<evidence type="ECO:0000256" key="1">
    <source>
        <dbReference type="SAM" id="MobiDB-lite"/>
    </source>
</evidence>
<feature type="region of interest" description="Disordered" evidence="1">
    <location>
        <begin position="1"/>
        <end position="32"/>
    </location>
</feature>
<accession>A0AAE0V6S2</accession>
<dbReference type="EMBL" id="JAUCMX010000005">
    <property type="protein sequence ID" value="KAK3545791.1"/>
    <property type="molecule type" value="Genomic_DNA"/>
</dbReference>
<evidence type="ECO:0000313" key="3">
    <source>
        <dbReference type="Proteomes" id="UP001274896"/>
    </source>
</evidence>
<protein>
    <submittedName>
        <fullName evidence="2">Uncharacterized protein</fullName>
    </submittedName>
</protein>
<sequence length="173" mass="18811">MVQHEHPGAQLSKDSGDDSGFQEGPSPPPPVILCDSPVTSVESFRFLGTTITQELKWEQLPHQEDSAEDIFPVTAEEVPPPCEDVAKMLVNFYTAIIKSILTSSITVWFAAATARDKAKLQYVIYSTEKLIGCSLSKSCTSPGPGDVQPRSRPTPLIPELNSFSPSPHATRTD</sequence>
<comment type="caution">
    <text evidence="2">The sequence shown here is derived from an EMBL/GenBank/DDBJ whole genome shotgun (WGS) entry which is preliminary data.</text>
</comment>
<proteinExistence type="predicted"/>